<dbReference type="PROSITE" id="PS51462">
    <property type="entry name" value="NUDIX"/>
    <property type="match status" value="1"/>
</dbReference>
<name>A0A1F7W6R4_9BACT</name>
<evidence type="ECO:0000256" key="1">
    <source>
        <dbReference type="ARBA" id="ARBA00022801"/>
    </source>
</evidence>
<reference evidence="3 4" key="1">
    <citation type="journal article" date="2016" name="Nat. Commun.">
        <title>Thousands of microbial genomes shed light on interconnected biogeochemical processes in an aquifer system.</title>
        <authorList>
            <person name="Anantharaman K."/>
            <person name="Brown C.T."/>
            <person name="Hug L.A."/>
            <person name="Sharon I."/>
            <person name="Castelle C.J."/>
            <person name="Probst A.J."/>
            <person name="Thomas B.C."/>
            <person name="Singh A."/>
            <person name="Wilkins M.J."/>
            <person name="Karaoz U."/>
            <person name="Brodie E.L."/>
            <person name="Williams K.H."/>
            <person name="Hubbard S.S."/>
            <person name="Banfield J.F."/>
        </authorList>
    </citation>
    <scope>NUCLEOTIDE SEQUENCE [LARGE SCALE GENOMIC DNA]</scope>
</reference>
<dbReference type="SUPFAM" id="SSF55811">
    <property type="entry name" value="Nudix"/>
    <property type="match status" value="1"/>
</dbReference>
<dbReference type="GO" id="GO:0016787">
    <property type="term" value="F:hydrolase activity"/>
    <property type="evidence" value="ECO:0007669"/>
    <property type="project" value="UniProtKB-KW"/>
</dbReference>
<dbReference type="Proteomes" id="UP000176501">
    <property type="component" value="Unassembled WGS sequence"/>
</dbReference>
<dbReference type="AlphaFoldDB" id="A0A1F7W6R4"/>
<dbReference type="InterPro" id="IPR000086">
    <property type="entry name" value="NUDIX_hydrolase_dom"/>
</dbReference>
<dbReference type="PROSITE" id="PS00893">
    <property type="entry name" value="NUDIX_BOX"/>
    <property type="match status" value="1"/>
</dbReference>
<dbReference type="InterPro" id="IPR015797">
    <property type="entry name" value="NUDIX_hydrolase-like_dom_sf"/>
</dbReference>
<evidence type="ECO:0000313" key="4">
    <source>
        <dbReference type="Proteomes" id="UP000176501"/>
    </source>
</evidence>
<organism evidence="3 4">
    <name type="scientific">Candidatus Uhrbacteria bacterium RIFOXYB2_FULL_57_15</name>
    <dbReference type="NCBI Taxonomy" id="1802422"/>
    <lineage>
        <taxon>Bacteria</taxon>
        <taxon>Candidatus Uhriibacteriota</taxon>
    </lineage>
</organism>
<proteinExistence type="predicted"/>
<protein>
    <recommendedName>
        <fullName evidence="2">Nudix hydrolase domain-containing protein</fullName>
    </recommendedName>
</protein>
<evidence type="ECO:0000259" key="2">
    <source>
        <dbReference type="PROSITE" id="PS51462"/>
    </source>
</evidence>
<feature type="domain" description="Nudix hydrolase" evidence="2">
    <location>
        <begin position="37"/>
        <end position="168"/>
    </location>
</feature>
<accession>A0A1F7W6R4</accession>
<comment type="caution">
    <text evidence="3">The sequence shown here is derived from an EMBL/GenBank/DDBJ whole genome shotgun (WGS) entry which is preliminary data.</text>
</comment>
<dbReference type="InterPro" id="IPR020084">
    <property type="entry name" value="NUDIX_hydrolase_CS"/>
</dbReference>
<evidence type="ECO:0000313" key="3">
    <source>
        <dbReference type="EMBL" id="OGL98470.1"/>
    </source>
</evidence>
<dbReference type="Gene3D" id="3.90.79.10">
    <property type="entry name" value="Nucleoside Triphosphate Pyrophosphohydrolase"/>
    <property type="match status" value="1"/>
</dbReference>
<dbReference type="CDD" id="cd03424">
    <property type="entry name" value="NUDIX_ADPRase_Nudt5_UGPPase_Nudt14"/>
    <property type="match status" value="1"/>
</dbReference>
<keyword evidence="1" id="KW-0378">Hydrolase</keyword>
<dbReference type="EMBL" id="MGFE01000020">
    <property type="protein sequence ID" value="OGL98470.1"/>
    <property type="molecule type" value="Genomic_DNA"/>
</dbReference>
<gene>
    <name evidence="3" type="ORF">A2304_02140</name>
</gene>
<sequence>MKIPSDAKRVFHGVIFDVYQWEQEMFDGSKVTFERLKRPSTALVIPVVGKKVVMAFEEQPMREERLTLLGGRQEEGEDVLSTVRRELLEEAGMESDDWEPFRTYEPVAKMDWQIHVYVARNCRTVAKQKLDAGERIRLVEFEADEFVDRITAPECNEREISNDLFRMKANGRLHEFHRILGIL</sequence>
<dbReference type="Pfam" id="PF00293">
    <property type="entry name" value="NUDIX"/>
    <property type="match status" value="1"/>
</dbReference>